<evidence type="ECO:0000313" key="1">
    <source>
        <dbReference type="EMBL" id="AWB94600.1"/>
    </source>
</evidence>
<gene>
    <name evidence="1" type="ORF">DCE93_02065</name>
</gene>
<keyword evidence="2" id="KW-1185">Reference proteome</keyword>
<protein>
    <submittedName>
        <fullName evidence="1">Uncharacterized protein</fullName>
    </submittedName>
</protein>
<name>A0A2S0WTI0_9MICO</name>
<evidence type="ECO:0000313" key="2">
    <source>
        <dbReference type="Proteomes" id="UP000244729"/>
    </source>
</evidence>
<dbReference type="EMBL" id="CP028913">
    <property type="protein sequence ID" value="AWB94600.1"/>
    <property type="molecule type" value="Genomic_DNA"/>
</dbReference>
<sequence>MITLSWLLFIALIGGALALIDGIRRLRGRGGSTVVGIIEVIVAALFVLSLFLPGIPFGSIVLGIATLVVLVVALITRGRTGVSLTIAAIVLVAVWLILVNRWLVIPGIN</sequence>
<organism evidence="1 2">
    <name type="scientific">Agromyces badenianii</name>
    <dbReference type="NCBI Taxonomy" id="2080742"/>
    <lineage>
        <taxon>Bacteria</taxon>
        <taxon>Bacillati</taxon>
        <taxon>Actinomycetota</taxon>
        <taxon>Actinomycetes</taxon>
        <taxon>Micrococcales</taxon>
        <taxon>Microbacteriaceae</taxon>
        <taxon>Agromyces</taxon>
    </lineage>
</organism>
<dbReference type="AlphaFoldDB" id="A0A2S0WTI0"/>
<proteinExistence type="predicted"/>
<dbReference type="KEGG" id="agm:DCE93_02065"/>
<dbReference type="Proteomes" id="UP000244729">
    <property type="component" value="Chromosome"/>
</dbReference>
<dbReference type="RefSeq" id="WP_108594424.1">
    <property type="nucleotide sequence ID" value="NZ_CP028913.1"/>
</dbReference>
<reference evidence="1 2" key="1">
    <citation type="submission" date="2018-04" db="EMBL/GenBank/DDBJ databases">
        <authorList>
            <person name="Li J."/>
        </authorList>
    </citation>
    <scope>NUCLEOTIDE SEQUENCE [LARGE SCALE GENOMIC DNA]</scope>
    <source>
        <strain evidence="2">30A</strain>
    </source>
</reference>
<accession>A0A2S0WTI0</accession>